<gene>
    <name evidence="3" type="ORF">FCL42_07375</name>
</gene>
<dbReference type="AlphaFoldDB" id="A0A4U1BNW5"/>
<evidence type="ECO:0000313" key="3">
    <source>
        <dbReference type="EMBL" id="TKB56031.1"/>
    </source>
</evidence>
<organism evidence="3 4">
    <name type="scientific">Ferrimonas aestuarii</name>
    <dbReference type="NCBI Taxonomy" id="2569539"/>
    <lineage>
        <taxon>Bacteria</taxon>
        <taxon>Pseudomonadati</taxon>
        <taxon>Pseudomonadota</taxon>
        <taxon>Gammaproteobacteria</taxon>
        <taxon>Alteromonadales</taxon>
        <taxon>Ferrimonadaceae</taxon>
        <taxon>Ferrimonas</taxon>
    </lineage>
</organism>
<dbReference type="SUPFAM" id="SSF55797">
    <property type="entry name" value="PR-1-like"/>
    <property type="match status" value="1"/>
</dbReference>
<feature type="domain" description="SCP" evidence="2">
    <location>
        <begin position="45"/>
        <end position="172"/>
    </location>
</feature>
<keyword evidence="1" id="KW-0732">Signal</keyword>
<reference evidence="3 4" key="1">
    <citation type="submission" date="2019-04" db="EMBL/GenBank/DDBJ databases">
        <authorList>
            <person name="Hwang J.C."/>
        </authorList>
    </citation>
    <scope>NUCLEOTIDE SEQUENCE [LARGE SCALE GENOMIC DNA]</scope>
    <source>
        <strain evidence="3 4">IMCC35002</strain>
    </source>
</reference>
<evidence type="ECO:0000259" key="2">
    <source>
        <dbReference type="Pfam" id="PF00188"/>
    </source>
</evidence>
<dbReference type="PANTHER" id="PTHR31157:SF1">
    <property type="entry name" value="SCP DOMAIN-CONTAINING PROTEIN"/>
    <property type="match status" value="1"/>
</dbReference>
<protein>
    <submittedName>
        <fullName evidence="3">CAP domain-containing protein</fullName>
    </submittedName>
</protein>
<dbReference type="PANTHER" id="PTHR31157">
    <property type="entry name" value="SCP DOMAIN-CONTAINING PROTEIN"/>
    <property type="match status" value="1"/>
</dbReference>
<comment type="caution">
    <text evidence="3">The sequence shown here is derived from an EMBL/GenBank/DDBJ whole genome shotgun (WGS) entry which is preliminary data.</text>
</comment>
<dbReference type="InterPro" id="IPR035940">
    <property type="entry name" value="CAP_sf"/>
</dbReference>
<dbReference type="CDD" id="cd05379">
    <property type="entry name" value="CAP_bacterial"/>
    <property type="match status" value="1"/>
</dbReference>
<dbReference type="EMBL" id="SWCJ01000004">
    <property type="protein sequence ID" value="TKB56031.1"/>
    <property type="molecule type" value="Genomic_DNA"/>
</dbReference>
<name>A0A4U1BNW5_9GAMM</name>
<dbReference type="Gene3D" id="3.40.33.10">
    <property type="entry name" value="CAP"/>
    <property type="match status" value="1"/>
</dbReference>
<dbReference type="InterPro" id="IPR014044">
    <property type="entry name" value="CAP_dom"/>
</dbReference>
<dbReference type="Proteomes" id="UP000305675">
    <property type="component" value="Unassembled WGS sequence"/>
</dbReference>
<keyword evidence="4" id="KW-1185">Reference proteome</keyword>
<evidence type="ECO:0000256" key="1">
    <source>
        <dbReference type="SAM" id="SignalP"/>
    </source>
</evidence>
<dbReference type="OrthoDB" id="68195at2"/>
<dbReference type="RefSeq" id="WP_136862760.1">
    <property type="nucleotide sequence ID" value="NZ_SWCJ01000004.1"/>
</dbReference>
<dbReference type="Pfam" id="PF00188">
    <property type="entry name" value="CAP"/>
    <property type="match status" value="1"/>
</dbReference>
<accession>A0A4U1BNW5</accession>
<evidence type="ECO:0000313" key="4">
    <source>
        <dbReference type="Proteomes" id="UP000305675"/>
    </source>
</evidence>
<sequence length="180" mass="19839">MGKQKGLLGAVAMAFIPLLAQASSTASQQDQISYLPCEADISRLLALVNHHRTQGMRCGDQQLPAVPALSLDSRLSFAAALHAYDMASYNFLSHTGRDGRDVGFRVSSYGYPWQWVGENIAAGQPKVEVAVKEWLASDEHCANLMSPDYQQTGFACVVGSESDYRYYWVQVFATPQSKRQ</sequence>
<proteinExistence type="predicted"/>
<feature type="signal peptide" evidence="1">
    <location>
        <begin position="1"/>
        <end position="22"/>
    </location>
</feature>
<feature type="chain" id="PRO_5020221718" evidence="1">
    <location>
        <begin position="23"/>
        <end position="180"/>
    </location>
</feature>